<evidence type="ECO:0000313" key="2">
    <source>
        <dbReference type="EMBL" id="SEQ24246.1"/>
    </source>
</evidence>
<dbReference type="RefSeq" id="WP_093658779.1">
    <property type="nucleotide sequence ID" value="NZ_FOET01000005.1"/>
</dbReference>
<dbReference type="Gene3D" id="3.40.50.360">
    <property type="match status" value="1"/>
</dbReference>
<dbReference type="Pfam" id="PF03358">
    <property type="entry name" value="FMN_red"/>
    <property type="match status" value="1"/>
</dbReference>
<sequence>MSETLPRLAVIIGSVREGRFGPTVANWFAGQAEEFGRFEVDVIDLAQWPLPVVMPSWDGEPPAETIRSKEELSRRLAAADAFVVVTPEYNHSFPASLKNVIDWFREEWFAKPVGLVSYGGMGGGLRSAEHLRQVFPELHAMTVRDSLSFHNAWDVFDADGQPKDSEAAASAAKGMLDQLDWWAGVLREGRRQRPYGA</sequence>
<protein>
    <submittedName>
        <fullName evidence="2">NAD(P)H-dependent FMN reductase</fullName>
    </submittedName>
</protein>
<dbReference type="InterPro" id="IPR005025">
    <property type="entry name" value="FMN_Rdtase-like_dom"/>
</dbReference>
<feature type="domain" description="NADPH-dependent FMN reductase-like" evidence="1">
    <location>
        <begin position="7"/>
        <end position="154"/>
    </location>
</feature>
<evidence type="ECO:0000259" key="1">
    <source>
        <dbReference type="Pfam" id="PF03358"/>
    </source>
</evidence>
<dbReference type="InterPro" id="IPR029039">
    <property type="entry name" value="Flavoprotein-like_sf"/>
</dbReference>
<dbReference type="EMBL" id="FOET01000005">
    <property type="protein sequence ID" value="SEQ24246.1"/>
    <property type="molecule type" value="Genomic_DNA"/>
</dbReference>
<gene>
    <name evidence="2" type="ORF">SAMN05216481_10587</name>
</gene>
<accession>A0A1H9EEQ4</accession>
<dbReference type="PANTHER" id="PTHR30543">
    <property type="entry name" value="CHROMATE REDUCTASE"/>
    <property type="match status" value="1"/>
</dbReference>
<keyword evidence="3" id="KW-1185">Reference proteome</keyword>
<dbReference type="SUPFAM" id="SSF52218">
    <property type="entry name" value="Flavoproteins"/>
    <property type="match status" value="1"/>
</dbReference>
<dbReference type="Proteomes" id="UP000199055">
    <property type="component" value="Unassembled WGS sequence"/>
</dbReference>
<reference evidence="2 3" key="1">
    <citation type="submission" date="2016-10" db="EMBL/GenBank/DDBJ databases">
        <authorList>
            <person name="de Groot N.N."/>
        </authorList>
    </citation>
    <scope>NUCLEOTIDE SEQUENCE [LARGE SCALE GENOMIC DNA]</scope>
    <source>
        <strain evidence="2 3">CGMCC 4.3519</strain>
    </source>
</reference>
<dbReference type="GO" id="GO:0016491">
    <property type="term" value="F:oxidoreductase activity"/>
    <property type="evidence" value="ECO:0007669"/>
    <property type="project" value="InterPro"/>
</dbReference>
<organism evidence="2 3">
    <name type="scientific">Streptomyces radiopugnans</name>
    <dbReference type="NCBI Taxonomy" id="403935"/>
    <lineage>
        <taxon>Bacteria</taxon>
        <taxon>Bacillati</taxon>
        <taxon>Actinomycetota</taxon>
        <taxon>Actinomycetes</taxon>
        <taxon>Kitasatosporales</taxon>
        <taxon>Streptomycetaceae</taxon>
        <taxon>Streptomyces</taxon>
    </lineage>
</organism>
<dbReference type="AlphaFoldDB" id="A0A1H9EEQ4"/>
<evidence type="ECO:0000313" key="3">
    <source>
        <dbReference type="Proteomes" id="UP000199055"/>
    </source>
</evidence>
<name>A0A1H9EEQ4_9ACTN</name>
<dbReference type="STRING" id="403935.SAMN05216481_10587"/>
<dbReference type="InterPro" id="IPR050712">
    <property type="entry name" value="NAD(P)H-dep_reductase"/>
</dbReference>
<dbReference type="GO" id="GO:0010181">
    <property type="term" value="F:FMN binding"/>
    <property type="evidence" value="ECO:0007669"/>
    <property type="project" value="TreeGrafter"/>
</dbReference>
<dbReference type="PANTHER" id="PTHR30543:SF21">
    <property type="entry name" value="NAD(P)H-DEPENDENT FMN REDUCTASE LOT6"/>
    <property type="match status" value="1"/>
</dbReference>
<proteinExistence type="predicted"/>
<dbReference type="GO" id="GO:0005829">
    <property type="term" value="C:cytosol"/>
    <property type="evidence" value="ECO:0007669"/>
    <property type="project" value="TreeGrafter"/>
</dbReference>